<comment type="caution">
    <text evidence="1">The sequence shown here is derived from an EMBL/GenBank/DDBJ whole genome shotgun (WGS) entry which is preliminary data.</text>
</comment>
<accession>A0AAW6XW38</accession>
<name>A0AAW6XW38_STRAG</name>
<proteinExistence type="predicted"/>
<evidence type="ECO:0008006" key="3">
    <source>
        <dbReference type="Google" id="ProtNLM"/>
    </source>
</evidence>
<dbReference type="RefSeq" id="WP_048707110.1">
    <property type="nucleotide sequence ID" value="NZ_JASOGD010000031.1"/>
</dbReference>
<dbReference type="EMBL" id="JASOIH010000023">
    <property type="protein sequence ID" value="MDK6900348.1"/>
    <property type="molecule type" value="Genomic_DNA"/>
</dbReference>
<evidence type="ECO:0000313" key="1">
    <source>
        <dbReference type="EMBL" id="MDK6900348.1"/>
    </source>
</evidence>
<dbReference type="AlphaFoldDB" id="A0AAW6XW38"/>
<sequence length="172" mass="18891">MGTKLPRLSKKNTAQALEYLTTIKIIKSHLSEVEKACKAYLVEKAFEPGTKVTAHAPNGADIATVSITKPAETLDYEVTDEDAYAAWLQVHEPADYERAVQTVQVVREWAKKGPQLALYVQKNDGALPNGVNVKPSRPPHVVVRQSPAQADNYLANYVKQLSALPQLGGRDE</sequence>
<gene>
    <name evidence="1" type="ORF">QP229_10360</name>
</gene>
<dbReference type="Proteomes" id="UP001230629">
    <property type="component" value="Unassembled WGS sequence"/>
</dbReference>
<reference evidence="1" key="1">
    <citation type="submission" date="2023-05" db="EMBL/GenBank/DDBJ databases">
        <title>Cataloging the Phylogenetic Diversity of Human Bladder Bacteria.</title>
        <authorList>
            <person name="Du J."/>
        </authorList>
    </citation>
    <scope>NUCLEOTIDE SEQUENCE</scope>
    <source>
        <strain evidence="1">UMB8703</strain>
    </source>
</reference>
<protein>
    <recommendedName>
        <fullName evidence="3">Phage protein</fullName>
    </recommendedName>
</protein>
<evidence type="ECO:0000313" key="2">
    <source>
        <dbReference type="Proteomes" id="UP001230629"/>
    </source>
</evidence>
<organism evidence="1 2">
    <name type="scientific">Streptococcus agalactiae</name>
    <dbReference type="NCBI Taxonomy" id="1311"/>
    <lineage>
        <taxon>Bacteria</taxon>
        <taxon>Bacillati</taxon>
        <taxon>Bacillota</taxon>
        <taxon>Bacilli</taxon>
        <taxon>Lactobacillales</taxon>
        <taxon>Streptococcaceae</taxon>
        <taxon>Streptococcus</taxon>
    </lineage>
</organism>